<dbReference type="Pfam" id="PF11864">
    <property type="entry name" value="DUF3384"/>
    <property type="match status" value="1"/>
</dbReference>
<feature type="domain" description="Tuberin N-terminal" evidence="1">
    <location>
        <begin position="51"/>
        <end position="159"/>
    </location>
</feature>
<keyword evidence="3" id="KW-1185">Reference proteome</keyword>
<dbReference type="InterPro" id="IPR024584">
    <property type="entry name" value="Tuberin_N"/>
</dbReference>
<dbReference type="Proteomes" id="UP000499080">
    <property type="component" value="Unassembled WGS sequence"/>
</dbReference>
<dbReference type="OrthoDB" id="5797019at2759"/>
<organism evidence="2 3">
    <name type="scientific">Araneus ventricosus</name>
    <name type="common">Orbweaver spider</name>
    <name type="synonym">Epeira ventricosa</name>
    <dbReference type="NCBI Taxonomy" id="182803"/>
    <lineage>
        <taxon>Eukaryota</taxon>
        <taxon>Metazoa</taxon>
        <taxon>Ecdysozoa</taxon>
        <taxon>Arthropoda</taxon>
        <taxon>Chelicerata</taxon>
        <taxon>Arachnida</taxon>
        <taxon>Araneae</taxon>
        <taxon>Araneomorphae</taxon>
        <taxon>Entelegynae</taxon>
        <taxon>Araneoidea</taxon>
        <taxon>Araneidae</taxon>
        <taxon>Araneus</taxon>
    </lineage>
</organism>
<comment type="caution">
    <text evidence="2">The sequence shown here is derived from an EMBL/GenBank/DDBJ whole genome shotgun (WGS) entry which is preliminary data.</text>
</comment>
<evidence type="ECO:0000313" key="2">
    <source>
        <dbReference type="EMBL" id="GBN76046.1"/>
    </source>
</evidence>
<dbReference type="GO" id="GO:0033596">
    <property type="term" value="C:TSC1-TSC2 complex"/>
    <property type="evidence" value="ECO:0007669"/>
    <property type="project" value="TreeGrafter"/>
</dbReference>
<dbReference type="InterPro" id="IPR027107">
    <property type="entry name" value="Tuberin/Ral-act_asu"/>
</dbReference>
<reference evidence="2 3" key="1">
    <citation type="journal article" date="2019" name="Sci. Rep.">
        <title>Orb-weaving spider Araneus ventricosus genome elucidates the spidroin gene catalogue.</title>
        <authorList>
            <person name="Kono N."/>
            <person name="Nakamura H."/>
            <person name="Ohtoshi R."/>
            <person name="Moran D.A.P."/>
            <person name="Shinohara A."/>
            <person name="Yoshida Y."/>
            <person name="Fujiwara M."/>
            <person name="Mori M."/>
            <person name="Tomita M."/>
            <person name="Arakawa K."/>
        </authorList>
    </citation>
    <scope>NUCLEOTIDE SEQUENCE [LARGE SCALE GENOMIC DNA]</scope>
</reference>
<evidence type="ECO:0000259" key="1">
    <source>
        <dbReference type="Pfam" id="PF11864"/>
    </source>
</evidence>
<dbReference type="GO" id="GO:0005634">
    <property type="term" value="C:nucleus"/>
    <property type="evidence" value="ECO:0007669"/>
    <property type="project" value="InterPro"/>
</dbReference>
<dbReference type="PANTHER" id="PTHR10063">
    <property type="entry name" value="TUBERIN"/>
    <property type="match status" value="1"/>
</dbReference>
<dbReference type="GO" id="GO:0032007">
    <property type="term" value="P:negative regulation of TOR signaling"/>
    <property type="evidence" value="ECO:0007669"/>
    <property type="project" value="TreeGrafter"/>
</dbReference>
<protein>
    <submittedName>
        <fullName evidence="2">Tuberin</fullName>
    </submittedName>
</protein>
<dbReference type="PANTHER" id="PTHR10063:SF0">
    <property type="entry name" value="TUBERIN"/>
    <property type="match status" value="1"/>
</dbReference>
<dbReference type="AlphaFoldDB" id="A0A4Y2RKU4"/>
<dbReference type="GO" id="GO:0005096">
    <property type="term" value="F:GTPase activator activity"/>
    <property type="evidence" value="ECO:0007669"/>
    <property type="project" value="InterPro"/>
</dbReference>
<evidence type="ECO:0000313" key="3">
    <source>
        <dbReference type="Proteomes" id="UP000499080"/>
    </source>
</evidence>
<accession>A0A4Y2RKU4</accession>
<dbReference type="EMBL" id="BGPR01017403">
    <property type="protein sequence ID" value="GBN76046.1"/>
    <property type="molecule type" value="Genomic_DNA"/>
</dbReference>
<proteinExistence type="predicted"/>
<name>A0A4Y2RKU4_ARAVE</name>
<gene>
    <name evidence="2" type="primary">Tsc2_2</name>
    <name evidence="2" type="ORF">AVEN_24945_1</name>
</gene>
<sequence>MSKKEKSLHEKMKNFFGRRDTTPVNFEGLKAEPYVVSLETMKDISSENNVSHRIKALKDLYEHVTSKLLVENAVESICMQIEDLLNANQSVETRHIVFQFYCALINGQLDHLYATRSYLFKLILLHNIQDDLIPRLDMLKALTQNGRIISYFEEEIDVTGGIWTWSCAVKLAGCCLQIVSTTLRSIS</sequence>